<gene>
    <name evidence="2" type="ORF">V6N12_010546</name>
</gene>
<dbReference type="Proteomes" id="UP001472677">
    <property type="component" value="Unassembled WGS sequence"/>
</dbReference>
<organism evidence="2 3">
    <name type="scientific">Hibiscus sabdariffa</name>
    <name type="common">roselle</name>
    <dbReference type="NCBI Taxonomy" id="183260"/>
    <lineage>
        <taxon>Eukaryota</taxon>
        <taxon>Viridiplantae</taxon>
        <taxon>Streptophyta</taxon>
        <taxon>Embryophyta</taxon>
        <taxon>Tracheophyta</taxon>
        <taxon>Spermatophyta</taxon>
        <taxon>Magnoliopsida</taxon>
        <taxon>eudicotyledons</taxon>
        <taxon>Gunneridae</taxon>
        <taxon>Pentapetalae</taxon>
        <taxon>rosids</taxon>
        <taxon>malvids</taxon>
        <taxon>Malvales</taxon>
        <taxon>Malvaceae</taxon>
        <taxon>Malvoideae</taxon>
        <taxon>Hibiscus</taxon>
    </lineage>
</organism>
<reference evidence="2 3" key="1">
    <citation type="journal article" date="2024" name="G3 (Bethesda)">
        <title>Genome assembly of Hibiscus sabdariffa L. provides insights into metabolisms of medicinal natural products.</title>
        <authorList>
            <person name="Kim T."/>
        </authorList>
    </citation>
    <scope>NUCLEOTIDE SEQUENCE [LARGE SCALE GENOMIC DNA]</scope>
    <source>
        <strain evidence="2">TK-2024</strain>
        <tissue evidence="2">Old leaves</tissue>
    </source>
</reference>
<evidence type="ECO:0000256" key="1">
    <source>
        <dbReference type="SAM" id="MobiDB-lite"/>
    </source>
</evidence>
<comment type="caution">
    <text evidence="2">The sequence shown here is derived from an EMBL/GenBank/DDBJ whole genome shotgun (WGS) entry which is preliminary data.</text>
</comment>
<name>A0ABR2EKE4_9ROSI</name>
<sequence length="130" mass="14165">MLDVNDVSVKQQEPLQPDMGGKVADMSNLETSEAKNIALSMCSAPKNINELAIGLDTMEKEDDMSTLAHSGVNENVLRTYTTTKGNNVLVTERDLNHNMVDLGPTTYPSPFALGSNRNKRLNKAIPFSAI</sequence>
<keyword evidence="3" id="KW-1185">Reference proteome</keyword>
<evidence type="ECO:0000313" key="2">
    <source>
        <dbReference type="EMBL" id="KAK8562468.1"/>
    </source>
</evidence>
<evidence type="ECO:0000313" key="3">
    <source>
        <dbReference type="Proteomes" id="UP001472677"/>
    </source>
</evidence>
<proteinExistence type="predicted"/>
<dbReference type="EMBL" id="JBBPBM010000012">
    <property type="protein sequence ID" value="KAK8562468.1"/>
    <property type="molecule type" value="Genomic_DNA"/>
</dbReference>
<protein>
    <submittedName>
        <fullName evidence="2">Uncharacterized protein</fullName>
    </submittedName>
</protein>
<feature type="region of interest" description="Disordered" evidence="1">
    <location>
        <begin position="1"/>
        <end position="22"/>
    </location>
</feature>
<accession>A0ABR2EKE4</accession>